<dbReference type="GO" id="GO:0003677">
    <property type="term" value="F:DNA binding"/>
    <property type="evidence" value="ECO:0007669"/>
    <property type="project" value="InterPro"/>
</dbReference>
<dbReference type="EMBL" id="CACRUH010000095">
    <property type="protein sequence ID" value="VYU83434.1"/>
    <property type="molecule type" value="Genomic_DNA"/>
</dbReference>
<dbReference type="Pfam" id="PF01381">
    <property type="entry name" value="HTH_3"/>
    <property type="match status" value="1"/>
</dbReference>
<evidence type="ECO:0000313" key="2">
    <source>
        <dbReference type="EMBL" id="VYU83434.1"/>
    </source>
</evidence>
<organism evidence="2">
    <name type="scientific">Hungatella hathewayi</name>
    <dbReference type="NCBI Taxonomy" id="154046"/>
    <lineage>
        <taxon>Bacteria</taxon>
        <taxon>Bacillati</taxon>
        <taxon>Bacillota</taxon>
        <taxon>Clostridia</taxon>
        <taxon>Lachnospirales</taxon>
        <taxon>Lachnospiraceae</taxon>
        <taxon>Hungatella</taxon>
    </lineage>
</organism>
<gene>
    <name evidence="2" type="ORF">CHLFYP18_04208</name>
</gene>
<name>A0A6N3I2D2_9FIRM</name>
<dbReference type="RefSeq" id="WP_156834499.1">
    <property type="nucleotide sequence ID" value="NZ_CACRUH010000095.1"/>
</dbReference>
<dbReference type="InterPro" id="IPR010982">
    <property type="entry name" value="Lambda_DNA-bd_dom_sf"/>
</dbReference>
<dbReference type="InterPro" id="IPR001387">
    <property type="entry name" value="Cro/C1-type_HTH"/>
</dbReference>
<dbReference type="AlphaFoldDB" id="A0A6N3I2D2"/>
<accession>A0A6N3I2D2</accession>
<sequence>MDCNFSGIGGRINERLKEMGLKQTDLCRETGLSTTAISQYCTEKRIPDTTSLFKISNVLKTSMEWMLTGEHLTIEDLTIEDLTCDGIPLSTDENDLIAMYRLLGNREREDIFDFVNMKYEKATGEKESIYSTYFEEKKKYTKSSPIKDNESHTETA</sequence>
<dbReference type="Gene3D" id="1.10.260.40">
    <property type="entry name" value="lambda repressor-like DNA-binding domains"/>
    <property type="match status" value="1"/>
</dbReference>
<reference evidence="2" key="1">
    <citation type="submission" date="2019-11" db="EMBL/GenBank/DDBJ databases">
        <authorList>
            <person name="Feng L."/>
        </authorList>
    </citation>
    <scope>NUCLEOTIDE SEQUENCE</scope>
    <source>
        <strain evidence="2">ChathewayiLFYP18</strain>
    </source>
</reference>
<proteinExistence type="predicted"/>
<protein>
    <submittedName>
        <fullName evidence="2">Transcriptional repressor DicA</fullName>
    </submittedName>
</protein>
<dbReference type="CDD" id="cd00093">
    <property type="entry name" value="HTH_XRE"/>
    <property type="match status" value="1"/>
</dbReference>
<dbReference type="PROSITE" id="PS50943">
    <property type="entry name" value="HTH_CROC1"/>
    <property type="match status" value="1"/>
</dbReference>
<dbReference type="SUPFAM" id="SSF47413">
    <property type="entry name" value="lambda repressor-like DNA-binding domains"/>
    <property type="match status" value="1"/>
</dbReference>
<feature type="domain" description="HTH cro/C1-type" evidence="1">
    <location>
        <begin position="12"/>
        <end position="66"/>
    </location>
</feature>
<dbReference type="SMART" id="SM00530">
    <property type="entry name" value="HTH_XRE"/>
    <property type="match status" value="1"/>
</dbReference>
<evidence type="ECO:0000259" key="1">
    <source>
        <dbReference type="PROSITE" id="PS50943"/>
    </source>
</evidence>